<dbReference type="RefSeq" id="WP_275710844.1">
    <property type="nucleotide sequence ID" value="NZ_JAKLTN010000002.1"/>
</dbReference>
<keyword evidence="5" id="KW-1185">Reference proteome</keyword>
<dbReference type="SUPFAM" id="SSF50249">
    <property type="entry name" value="Nucleic acid-binding proteins"/>
    <property type="match status" value="1"/>
</dbReference>
<dbReference type="InterPro" id="IPR012340">
    <property type="entry name" value="NA-bd_OB-fold"/>
</dbReference>
<sequence length="102" mass="11370">MLKVSVETEVIDLKTGISAKTGKPYNIREQEAWMYGYGRDGQPQKHPQKIKLTLDDEQEKGYPVGQYILDPASIYVDRFGQVAIRARLRVPAAAVPAQPKAA</sequence>
<evidence type="ECO:0000313" key="4">
    <source>
        <dbReference type="EMBL" id="MCG2577586.1"/>
    </source>
</evidence>
<reference evidence="4" key="1">
    <citation type="submission" date="2022-01" db="EMBL/GenBank/DDBJ databases">
        <authorList>
            <person name="Jo J.-H."/>
            <person name="Im W.-T."/>
        </authorList>
    </citation>
    <scope>NUCLEOTIDE SEQUENCE</scope>
    <source>
        <strain evidence="4">XY25</strain>
    </source>
</reference>
<keyword evidence="1" id="KW-0235">DNA replication</keyword>
<evidence type="ECO:0000313" key="5">
    <source>
        <dbReference type="Proteomes" id="UP001165384"/>
    </source>
</evidence>
<proteinExistence type="predicted"/>
<dbReference type="EMBL" id="JAKLTN010000002">
    <property type="protein sequence ID" value="MCG2577586.1"/>
    <property type="molecule type" value="Genomic_DNA"/>
</dbReference>
<dbReference type="Proteomes" id="UP001165384">
    <property type="component" value="Unassembled WGS sequence"/>
</dbReference>
<dbReference type="GO" id="GO:0003677">
    <property type="term" value="F:DNA binding"/>
    <property type="evidence" value="ECO:0007669"/>
    <property type="project" value="UniProtKB-KW"/>
</dbReference>
<evidence type="ECO:0000256" key="3">
    <source>
        <dbReference type="ARBA" id="ARBA00030596"/>
    </source>
</evidence>
<gene>
    <name evidence="4" type="ORF">LZ012_11340</name>
</gene>
<accession>A0ABS9K366</accession>
<name>A0ABS9K366_9RHOO</name>
<protein>
    <recommendedName>
        <fullName evidence="3">Single-stranded DNA-binding protein</fullName>
    </recommendedName>
</protein>
<evidence type="ECO:0000256" key="2">
    <source>
        <dbReference type="ARBA" id="ARBA00023125"/>
    </source>
</evidence>
<evidence type="ECO:0000256" key="1">
    <source>
        <dbReference type="ARBA" id="ARBA00022705"/>
    </source>
</evidence>
<dbReference type="Pfam" id="PF02303">
    <property type="entry name" value="Phage_DNA_bind"/>
    <property type="match status" value="1"/>
</dbReference>
<dbReference type="InterPro" id="IPR003512">
    <property type="entry name" value="Phage_M13_G5P_DNA-bd"/>
</dbReference>
<comment type="caution">
    <text evidence="4">The sequence shown here is derived from an EMBL/GenBank/DDBJ whole genome shotgun (WGS) entry which is preliminary data.</text>
</comment>
<dbReference type="Gene3D" id="2.40.50.140">
    <property type="entry name" value="Nucleic acid-binding proteins"/>
    <property type="match status" value="1"/>
</dbReference>
<organism evidence="4 5">
    <name type="scientific">Dechloromonas hankyongensis</name>
    <dbReference type="NCBI Taxonomy" id="2908002"/>
    <lineage>
        <taxon>Bacteria</taxon>
        <taxon>Pseudomonadati</taxon>
        <taxon>Pseudomonadota</taxon>
        <taxon>Betaproteobacteria</taxon>
        <taxon>Rhodocyclales</taxon>
        <taxon>Azonexaceae</taxon>
        <taxon>Dechloromonas</taxon>
    </lineage>
</organism>
<keyword evidence="2 4" id="KW-0238">DNA-binding</keyword>